<keyword evidence="2" id="KW-1133">Transmembrane helix</keyword>
<feature type="signal peptide" evidence="3">
    <location>
        <begin position="1"/>
        <end position="26"/>
    </location>
</feature>
<feature type="region of interest" description="Disordered" evidence="1">
    <location>
        <begin position="52"/>
        <end position="72"/>
    </location>
</feature>
<reference evidence="4" key="1">
    <citation type="journal article" date="2020" name="Nat. Ecol. Evol.">
        <title>Deeply conserved synteny resolves early events in vertebrate evolution.</title>
        <authorList>
            <person name="Simakov O."/>
            <person name="Marletaz F."/>
            <person name="Yue J.X."/>
            <person name="O'Connell B."/>
            <person name="Jenkins J."/>
            <person name="Brandt A."/>
            <person name="Calef R."/>
            <person name="Tung C.H."/>
            <person name="Huang T.K."/>
            <person name="Schmutz J."/>
            <person name="Satoh N."/>
            <person name="Yu J.K."/>
            <person name="Putnam N.H."/>
            <person name="Green R.E."/>
            <person name="Rokhsar D.S."/>
        </authorList>
    </citation>
    <scope>NUCLEOTIDE SEQUENCE [LARGE SCALE GENOMIC DNA]</scope>
    <source>
        <strain evidence="4">S238N-H82</strain>
    </source>
</reference>
<keyword evidence="2" id="KW-0812">Transmembrane</keyword>
<dbReference type="RefSeq" id="XP_035697422.1">
    <property type="nucleotide sequence ID" value="XM_035841529.1"/>
</dbReference>
<protein>
    <submittedName>
        <fullName evidence="5 6">Uncharacterized protein LOC118430574 isoform X2</fullName>
    </submittedName>
</protein>
<keyword evidence="4" id="KW-1185">Reference proteome</keyword>
<feature type="transmembrane region" description="Helical" evidence="2">
    <location>
        <begin position="345"/>
        <end position="366"/>
    </location>
</feature>
<gene>
    <name evidence="5 6 7 8" type="primary">LOC118430574</name>
</gene>
<evidence type="ECO:0000313" key="6">
    <source>
        <dbReference type="RefSeq" id="XP_035697422.1"/>
    </source>
</evidence>
<feature type="chain" id="PRO_5044699013" evidence="3">
    <location>
        <begin position="27"/>
        <end position="384"/>
    </location>
</feature>
<evidence type="ECO:0000256" key="2">
    <source>
        <dbReference type="SAM" id="Phobius"/>
    </source>
</evidence>
<name>A0A9J7MA64_BRAFL</name>
<feature type="compositionally biased region" description="Polar residues" evidence="1">
    <location>
        <begin position="52"/>
        <end position="65"/>
    </location>
</feature>
<organism evidence="4 7">
    <name type="scientific">Branchiostoma floridae</name>
    <name type="common">Florida lancelet</name>
    <name type="synonym">Amphioxus</name>
    <dbReference type="NCBI Taxonomy" id="7739"/>
    <lineage>
        <taxon>Eukaryota</taxon>
        <taxon>Metazoa</taxon>
        <taxon>Chordata</taxon>
        <taxon>Cephalochordata</taxon>
        <taxon>Leptocardii</taxon>
        <taxon>Amphioxiformes</taxon>
        <taxon>Branchiostomatidae</taxon>
        <taxon>Branchiostoma</taxon>
    </lineage>
</organism>
<keyword evidence="3" id="KW-0732">Signal</keyword>
<reference evidence="5 6" key="2">
    <citation type="submission" date="2025-04" db="UniProtKB">
        <authorList>
            <consortium name="RefSeq"/>
        </authorList>
    </citation>
    <scope>IDENTIFICATION</scope>
    <source>
        <strain evidence="5 6">S238N-H82</strain>
        <tissue evidence="5 6">Testes</tissue>
    </source>
</reference>
<dbReference type="Proteomes" id="UP000001554">
    <property type="component" value="Chromosome 14"/>
</dbReference>
<dbReference type="GeneID" id="118430574"/>
<sequence>MARQHTLSLLLLLSLVESPSVTMTTAQRPPSGTTTNTSLQLQSTTAPNMTASNISTMQTPNTSQHAVPKDSRNLTANDTNMKELDISASLNNSVQHNVDLNETSWNSSRKGNYFTKGKLGGGEVQRMGQFFTNLENRRGEVNQTKISNITYQKLEKNEGPNATWRDMTRTFIDKKSTSMPGLNYSLGDESLTTVEPTPAEGHDYILVPQTQSQRIICEYDFEIGCFRSNDVYNGSDVDLAGIVVLIKNVTTSLATIDWRDFNISQPFPEPFYVYVYAEKFSTEVSLTKKSGEYVFQGLFSGETYSACVLSERWVQRNKDCTPCCGQFKTEGKDDHVYGWPLINRLAIVITAFLFIIVMWGVGTACYSNDYTLLVEESDFPQNGY</sequence>
<keyword evidence="2" id="KW-0472">Membrane</keyword>
<accession>A0A9J7MA64</accession>
<dbReference type="RefSeq" id="XP_035697421.1">
    <property type="nucleotide sequence ID" value="XM_035841528.1"/>
</dbReference>
<proteinExistence type="predicted"/>
<evidence type="ECO:0000313" key="7">
    <source>
        <dbReference type="RefSeq" id="XP_035697423.1"/>
    </source>
</evidence>
<evidence type="ECO:0000256" key="1">
    <source>
        <dbReference type="SAM" id="MobiDB-lite"/>
    </source>
</evidence>
<dbReference type="RefSeq" id="XP_035697423.1">
    <property type="nucleotide sequence ID" value="XM_035841530.1"/>
</dbReference>
<dbReference type="RefSeq" id="XP_035697424.1">
    <property type="nucleotide sequence ID" value="XM_035841531.1"/>
</dbReference>
<evidence type="ECO:0000313" key="8">
    <source>
        <dbReference type="RefSeq" id="XP_035697424.1"/>
    </source>
</evidence>
<dbReference type="AlphaFoldDB" id="A0A9J7MA64"/>
<evidence type="ECO:0000256" key="3">
    <source>
        <dbReference type="SAM" id="SignalP"/>
    </source>
</evidence>
<evidence type="ECO:0000313" key="5">
    <source>
        <dbReference type="RefSeq" id="XP_035697421.1"/>
    </source>
</evidence>
<evidence type="ECO:0000313" key="4">
    <source>
        <dbReference type="Proteomes" id="UP000001554"/>
    </source>
</evidence>